<sequence length="357" mass="38929">MATTTTSTTTYNLAAYRYQQDKPGVVRPHVPKEEWRIYQTNAPMTLRAVLETTRTPSGSYVSVVLKILDSDATRPGGPSTLEEIEFIAFSSPEVAKMSSPLKAVLGGKQIGFRYLHPLNANASSQYHKRFQLTFTNAEDANALATSIRHVCPITESQQSTSGKPVQKAAKAMPKPSVPTFQPPARENTTYSQNVMISSSPITSSQPVPVQADTPMTGDSHAPFLAHSLTPYSAPDRMDLDIQTIDVLLPSHLTPIPSYSQSNHIQRQFTTVKSPVALPPLSQSIPFHAPLPPSTQPHQAPTSEPGSSQIAPSTQSNIYSLSAHELEVLTAKIVHEPGFPEMMEKLSKMFALSGFIRQ</sequence>
<reference evidence="2 3" key="1">
    <citation type="submission" date="2014-04" db="EMBL/GenBank/DDBJ databases">
        <authorList>
            <consortium name="DOE Joint Genome Institute"/>
            <person name="Kuo A."/>
            <person name="Zuccaro A."/>
            <person name="Kohler A."/>
            <person name="Nagy L.G."/>
            <person name="Floudas D."/>
            <person name="Copeland A."/>
            <person name="Barry K.W."/>
            <person name="Cichocki N."/>
            <person name="Veneault-Fourrey C."/>
            <person name="LaButti K."/>
            <person name="Lindquist E.A."/>
            <person name="Lipzen A."/>
            <person name="Lundell T."/>
            <person name="Morin E."/>
            <person name="Murat C."/>
            <person name="Sun H."/>
            <person name="Tunlid A."/>
            <person name="Henrissat B."/>
            <person name="Grigoriev I.V."/>
            <person name="Hibbett D.S."/>
            <person name="Martin F."/>
            <person name="Nordberg H.P."/>
            <person name="Cantor M.N."/>
            <person name="Hua S.X."/>
        </authorList>
    </citation>
    <scope>NUCLEOTIDE SEQUENCE [LARGE SCALE GENOMIC DNA]</scope>
    <source>
        <strain evidence="2 3">MAFF 305830</strain>
    </source>
</reference>
<proteinExistence type="predicted"/>
<dbReference type="AlphaFoldDB" id="A0A0C2W8C2"/>
<reference evidence="3" key="2">
    <citation type="submission" date="2015-01" db="EMBL/GenBank/DDBJ databases">
        <title>Evolutionary Origins and Diversification of the Mycorrhizal Mutualists.</title>
        <authorList>
            <consortium name="DOE Joint Genome Institute"/>
            <consortium name="Mycorrhizal Genomics Consortium"/>
            <person name="Kohler A."/>
            <person name="Kuo A."/>
            <person name="Nagy L.G."/>
            <person name="Floudas D."/>
            <person name="Copeland A."/>
            <person name="Barry K.W."/>
            <person name="Cichocki N."/>
            <person name="Veneault-Fourrey C."/>
            <person name="LaButti K."/>
            <person name="Lindquist E.A."/>
            <person name="Lipzen A."/>
            <person name="Lundell T."/>
            <person name="Morin E."/>
            <person name="Murat C."/>
            <person name="Riley R."/>
            <person name="Ohm R."/>
            <person name="Sun H."/>
            <person name="Tunlid A."/>
            <person name="Henrissat B."/>
            <person name="Grigoriev I.V."/>
            <person name="Hibbett D.S."/>
            <person name="Martin F."/>
        </authorList>
    </citation>
    <scope>NUCLEOTIDE SEQUENCE [LARGE SCALE GENOMIC DNA]</scope>
    <source>
        <strain evidence="3">MAFF 305830</strain>
    </source>
</reference>
<gene>
    <name evidence="2" type="ORF">M408DRAFT_28569</name>
</gene>
<evidence type="ECO:0000256" key="1">
    <source>
        <dbReference type="SAM" id="MobiDB-lite"/>
    </source>
</evidence>
<accession>A0A0C2W8C2</accession>
<keyword evidence="3" id="KW-1185">Reference proteome</keyword>
<organism evidence="2 3">
    <name type="scientific">Serendipita vermifera MAFF 305830</name>
    <dbReference type="NCBI Taxonomy" id="933852"/>
    <lineage>
        <taxon>Eukaryota</taxon>
        <taxon>Fungi</taxon>
        <taxon>Dikarya</taxon>
        <taxon>Basidiomycota</taxon>
        <taxon>Agaricomycotina</taxon>
        <taxon>Agaricomycetes</taxon>
        <taxon>Sebacinales</taxon>
        <taxon>Serendipitaceae</taxon>
        <taxon>Serendipita</taxon>
    </lineage>
</organism>
<dbReference type="HOGENOM" id="CLU_671055_0_0_1"/>
<feature type="region of interest" description="Disordered" evidence="1">
    <location>
        <begin position="282"/>
        <end position="312"/>
    </location>
</feature>
<name>A0A0C2W8C2_SERVB</name>
<evidence type="ECO:0000313" key="3">
    <source>
        <dbReference type="Proteomes" id="UP000054097"/>
    </source>
</evidence>
<protein>
    <submittedName>
        <fullName evidence="2">Uncharacterized protein</fullName>
    </submittedName>
</protein>
<evidence type="ECO:0000313" key="2">
    <source>
        <dbReference type="EMBL" id="KIM22658.1"/>
    </source>
</evidence>
<dbReference type="Proteomes" id="UP000054097">
    <property type="component" value="Unassembled WGS sequence"/>
</dbReference>
<feature type="compositionally biased region" description="Polar residues" evidence="1">
    <location>
        <begin position="295"/>
        <end position="312"/>
    </location>
</feature>
<dbReference type="EMBL" id="KN824351">
    <property type="protein sequence ID" value="KIM22658.1"/>
    <property type="molecule type" value="Genomic_DNA"/>
</dbReference>
<dbReference type="OrthoDB" id="3364736at2759"/>